<dbReference type="OrthoDB" id="443271at2759"/>
<dbReference type="AlphaFoldDB" id="C5KQ03"/>
<proteinExistence type="predicted"/>
<dbReference type="RefSeq" id="XP_002781755.1">
    <property type="nucleotide sequence ID" value="XM_002781709.1"/>
</dbReference>
<evidence type="ECO:0000256" key="1">
    <source>
        <dbReference type="SAM" id="MobiDB-lite"/>
    </source>
</evidence>
<gene>
    <name evidence="2" type="ORF">Pmar_PMAR000137</name>
</gene>
<accession>C5KQ03</accession>
<protein>
    <submittedName>
        <fullName evidence="2">Uncharacterized protein</fullName>
    </submittedName>
</protein>
<dbReference type="Proteomes" id="UP000007800">
    <property type="component" value="Unassembled WGS sequence"/>
</dbReference>
<keyword evidence="3" id="KW-1185">Reference proteome</keyword>
<dbReference type="OMA" id="EWSINAS"/>
<feature type="compositionally biased region" description="Polar residues" evidence="1">
    <location>
        <begin position="1"/>
        <end position="10"/>
    </location>
</feature>
<name>C5KQ03_PERM5</name>
<evidence type="ECO:0000313" key="3">
    <source>
        <dbReference type="Proteomes" id="UP000007800"/>
    </source>
</evidence>
<dbReference type="GeneID" id="9042519"/>
<reference evidence="2 3" key="1">
    <citation type="submission" date="2008-07" db="EMBL/GenBank/DDBJ databases">
        <authorList>
            <person name="El-Sayed N."/>
            <person name="Caler E."/>
            <person name="Inman J."/>
            <person name="Amedeo P."/>
            <person name="Hass B."/>
            <person name="Wortman J."/>
        </authorList>
    </citation>
    <scope>NUCLEOTIDE SEQUENCE [LARGE SCALE GENOMIC DNA]</scope>
    <source>
        <strain evidence="3">ATCC 50983 / TXsc</strain>
    </source>
</reference>
<dbReference type="EMBL" id="GG675180">
    <property type="protein sequence ID" value="EER13550.1"/>
    <property type="molecule type" value="Genomic_DNA"/>
</dbReference>
<evidence type="ECO:0000313" key="2">
    <source>
        <dbReference type="EMBL" id="EER13550.1"/>
    </source>
</evidence>
<sequence>MSTREWSINASFAGMFKKSQAEPEEEEAHHDEVEATAPAASVPSAVSWLASLGKKPAVAAAHDDDDETESIEVGDVSKPSQKKYRFLLPAIDRRKIPKAPPFYRRGSDEEIRRRWLSTRKALTEGWKRKRRDALRRVKRWQQSTGQFRATEQLFFDEQPH</sequence>
<organism evidence="3">
    <name type="scientific">Perkinsus marinus (strain ATCC 50983 / TXsc)</name>
    <dbReference type="NCBI Taxonomy" id="423536"/>
    <lineage>
        <taxon>Eukaryota</taxon>
        <taxon>Sar</taxon>
        <taxon>Alveolata</taxon>
        <taxon>Perkinsozoa</taxon>
        <taxon>Perkinsea</taxon>
        <taxon>Perkinsida</taxon>
        <taxon>Perkinsidae</taxon>
        <taxon>Perkinsus</taxon>
    </lineage>
</organism>
<feature type="region of interest" description="Disordered" evidence="1">
    <location>
        <begin position="1"/>
        <end position="40"/>
    </location>
</feature>
<dbReference type="InParanoid" id="C5KQ03"/>